<organism evidence="4 5">
    <name type="scientific">Lapidilactobacillus concavus DSM 17758</name>
    <dbReference type="NCBI Taxonomy" id="1423735"/>
    <lineage>
        <taxon>Bacteria</taxon>
        <taxon>Bacillati</taxon>
        <taxon>Bacillota</taxon>
        <taxon>Bacilli</taxon>
        <taxon>Lactobacillales</taxon>
        <taxon>Lactobacillaceae</taxon>
        <taxon>Lapidilactobacillus</taxon>
    </lineage>
</organism>
<dbReference type="STRING" id="1423735.FC15_GL001651"/>
<dbReference type="InterPro" id="IPR036962">
    <property type="entry name" value="Glyco_hydro_3_N_sf"/>
</dbReference>
<evidence type="ECO:0000256" key="2">
    <source>
        <dbReference type="ARBA" id="ARBA00022801"/>
    </source>
</evidence>
<dbReference type="GO" id="GO:0045493">
    <property type="term" value="P:xylan catabolic process"/>
    <property type="evidence" value="ECO:0007669"/>
    <property type="project" value="InterPro"/>
</dbReference>
<dbReference type="InterPro" id="IPR044993">
    <property type="entry name" value="BXL"/>
</dbReference>
<proteinExistence type="inferred from homology"/>
<keyword evidence="5" id="KW-1185">Reference proteome</keyword>
<reference evidence="4 5" key="1">
    <citation type="journal article" date="2015" name="Genome Announc.">
        <title>Expanding the biotechnology potential of lactobacilli through comparative genomics of 213 strains and associated genera.</title>
        <authorList>
            <person name="Sun Z."/>
            <person name="Harris H.M."/>
            <person name="McCann A."/>
            <person name="Guo C."/>
            <person name="Argimon S."/>
            <person name="Zhang W."/>
            <person name="Yang X."/>
            <person name="Jeffery I.B."/>
            <person name="Cooney J.C."/>
            <person name="Kagawa T.F."/>
            <person name="Liu W."/>
            <person name="Song Y."/>
            <person name="Salvetti E."/>
            <person name="Wrobel A."/>
            <person name="Rasinkangas P."/>
            <person name="Parkhill J."/>
            <person name="Rea M.C."/>
            <person name="O'Sullivan O."/>
            <person name="Ritari J."/>
            <person name="Douillard F.P."/>
            <person name="Paul Ross R."/>
            <person name="Yang R."/>
            <person name="Briner A.E."/>
            <person name="Felis G.E."/>
            <person name="de Vos W.M."/>
            <person name="Barrangou R."/>
            <person name="Klaenhammer T.R."/>
            <person name="Caufield P.W."/>
            <person name="Cui Y."/>
            <person name="Zhang H."/>
            <person name="O'Toole P.W."/>
        </authorList>
    </citation>
    <scope>NUCLEOTIDE SEQUENCE [LARGE SCALE GENOMIC DNA]</scope>
    <source>
        <strain evidence="4 5">DSM 17758</strain>
    </source>
</reference>
<dbReference type="Pfam" id="PF00933">
    <property type="entry name" value="Glyco_hydro_3"/>
    <property type="match status" value="1"/>
</dbReference>
<dbReference type="PANTHER" id="PTHR42721:SF3">
    <property type="entry name" value="BETA-D-XYLOSIDASE 5-RELATED"/>
    <property type="match status" value="1"/>
</dbReference>
<name>A0A0R1W2Q6_9LACO</name>
<feature type="domain" description="Glycoside hydrolase family 3 N-terminal" evidence="3">
    <location>
        <begin position="27"/>
        <end position="160"/>
    </location>
</feature>
<comment type="similarity">
    <text evidence="1">Belongs to the glycosyl hydrolase 3 family.</text>
</comment>
<dbReference type="OrthoDB" id="9805821at2"/>
<dbReference type="PANTHER" id="PTHR42721">
    <property type="entry name" value="SUGAR HYDROLASE-RELATED"/>
    <property type="match status" value="1"/>
</dbReference>
<dbReference type="Gene3D" id="3.20.20.300">
    <property type="entry name" value="Glycoside hydrolase, family 3, N-terminal domain"/>
    <property type="match status" value="1"/>
</dbReference>
<dbReference type="InterPro" id="IPR017853">
    <property type="entry name" value="GH"/>
</dbReference>
<dbReference type="EMBL" id="AZFX01000048">
    <property type="protein sequence ID" value="KRM09558.1"/>
    <property type="molecule type" value="Genomic_DNA"/>
</dbReference>
<dbReference type="AlphaFoldDB" id="A0A0R1W2Q6"/>
<keyword evidence="2" id="KW-0378">Hydrolase</keyword>
<dbReference type="SUPFAM" id="SSF51445">
    <property type="entry name" value="(Trans)glycosidases"/>
    <property type="match status" value="1"/>
</dbReference>
<dbReference type="Proteomes" id="UP000051315">
    <property type="component" value="Unassembled WGS sequence"/>
</dbReference>
<dbReference type="GO" id="GO:0009044">
    <property type="term" value="F:xylan 1,4-beta-xylosidase activity"/>
    <property type="evidence" value="ECO:0007669"/>
    <property type="project" value="InterPro"/>
</dbReference>
<evidence type="ECO:0000256" key="1">
    <source>
        <dbReference type="ARBA" id="ARBA00005336"/>
    </source>
</evidence>
<dbReference type="GO" id="GO:0031222">
    <property type="term" value="P:arabinan catabolic process"/>
    <property type="evidence" value="ECO:0007669"/>
    <property type="project" value="TreeGrafter"/>
</dbReference>
<dbReference type="GO" id="GO:0046556">
    <property type="term" value="F:alpha-L-arabinofuranosidase activity"/>
    <property type="evidence" value="ECO:0007669"/>
    <property type="project" value="TreeGrafter"/>
</dbReference>
<protein>
    <recommendedName>
        <fullName evidence="3">Glycoside hydrolase family 3 N-terminal domain-containing protein</fullName>
    </recommendedName>
</protein>
<dbReference type="InterPro" id="IPR001764">
    <property type="entry name" value="Glyco_hydro_3_N"/>
</dbReference>
<gene>
    <name evidence="4" type="ORF">FC15_GL001651</name>
</gene>
<comment type="caution">
    <text evidence="4">The sequence shown here is derived from an EMBL/GenBank/DDBJ whole genome shotgun (WGS) entry which is preliminary data.</text>
</comment>
<sequence length="186" mass="20689">MDWARTEAKRLVDQMSVTEKVGLLSTHQVAISRLNIPEFNIGGEAAHGIVDREKFHTTSFPIPLTLSQTWSPELLKRVGNVISDEARGLYNATGKQHWLMPWAPTIDLERDPYWGRNEEGYGEDPYLTGQVSGGLIRGLQDDGHYVKVAAAPKHFFANNNEVGRGSTSNTITPAMKWCLNVTLLVS</sequence>
<evidence type="ECO:0000313" key="4">
    <source>
        <dbReference type="EMBL" id="KRM09558.1"/>
    </source>
</evidence>
<accession>A0A0R1W2Q6</accession>
<dbReference type="RefSeq" id="WP_057824666.1">
    <property type="nucleotide sequence ID" value="NZ_AZFX01000048.1"/>
</dbReference>
<dbReference type="PRINTS" id="PR00133">
    <property type="entry name" value="GLHYDRLASE3"/>
</dbReference>
<evidence type="ECO:0000313" key="5">
    <source>
        <dbReference type="Proteomes" id="UP000051315"/>
    </source>
</evidence>
<evidence type="ECO:0000259" key="3">
    <source>
        <dbReference type="Pfam" id="PF00933"/>
    </source>
</evidence>
<dbReference type="PATRIC" id="fig|1423735.3.peg.1713"/>